<dbReference type="EMBL" id="MHLW01000004">
    <property type="protein sequence ID" value="OGZ18359.1"/>
    <property type="molecule type" value="Genomic_DNA"/>
</dbReference>
<evidence type="ECO:0000313" key="3">
    <source>
        <dbReference type="Proteomes" id="UP000178893"/>
    </source>
</evidence>
<organism evidence="2 3">
    <name type="scientific">Candidatus Nealsonbacteria bacterium RBG_13_37_56</name>
    <dbReference type="NCBI Taxonomy" id="1801661"/>
    <lineage>
        <taxon>Bacteria</taxon>
        <taxon>Candidatus Nealsoniibacteriota</taxon>
    </lineage>
</organism>
<dbReference type="SUPFAM" id="SSF51569">
    <property type="entry name" value="Aldolase"/>
    <property type="match status" value="1"/>
</dbReference>
<dbReference type="PANTHER" id="PTHR42966:SF3">
    <property type="entry name" value="BLR5971 PROTEIN"/>
    <property type="match status" value="1"/>
</dbReference>
<evidence type="ECO:0000259" key="1">
    <source>
        <dbReference type="Pfam" id="PF03102"/>
    </source>
</evidence>
<reference evidence="2 3" key="1">
    <citation type="journal article" date="2016" name="Nat. Commun.">
        <title>Thousands of microbial genomes shed light on interconnected biogeochemical processes in an aquifer system.</title>
        <authorList>
            <person name="Anantharaman K."/>
            <person name="Brown C.T."/>
            <person name="Hug L.A."/>
            <person name="Sharon I."/>
            <person name="Castelle C.J."/>
            <person name="Probst A.J."/>
            <person name="Thomas B.C."/>
            <person name="Singh A."/>
            <person name="Wilkins M.J."/>
            <person name="Karaoz U."/>
            <person name="Brodie E.L."/>
            <person name="Williams K.H."/>
            <person name="Hubbard S.S."/>
            <person name="Banfield J.F."/>
        </authorList>
    </citation>
    <scope>NUCLEOTIDE SEQUENCE [LARGE SCALE GENOMIC DNA]</scope>
</reference>
<dbReference type="InterPro" id="IPR013785">
    <property type="entry name" value="Aldolase_TIM"/>
</dbReference>
<sequence length="283" mass="32505">MIDFKNLKEPYFIAEVGINHNGDLQIAKKLIDATFACQWDCVKFQKREPDLCVPEHQKNVEKETPWGKMIYLEYKKRIEFGKKEYDYIENYCKEKPIDWTASVWDLPSLKFLLQYDVPFIKIPSAKLTDRELLIGACMSGKPLLVSTGMSTTEEIDKAVDILEKYASQYALMHCNSAYPAPTEELNVNCVQTLKKKYNCPIGYSGHEDNLEPSVYAAVLGAKIIERHITLDHNMWGTDHASSLEVVAMDMLKKRIKNVNKILGSGEKIVTEKEKEVRQKLRGY</sequence>
<dbReference type="InterPro" id="IPR013132">
    <property type="entry name" value="PseI/NeuA/B-like_N"/>
</dbReference>
<feature type="domain" description="PseI/NeuA/B-like" evidence="1">
    <location>
        <begin position="30"/>
        <end position="267"/>
    </location>
</feature>
<comment type="caution">
    <text evidence="2">The sequence shown here is derived from an EMBL/GenBank/DDBJ whole genome shotgun (WGS) entry which is preliminary data.</text>
</comment>
<name>A0A1G2DXR5_9BACT</name>
<dbReference type="AlphaFoldDB" id="A0A1G2DXR5"/>
<dbReference type="Gene3D" id="3.20.20.70">
    <property type="entry name" value="Aldolase class I"/>
    <property type="match status" value="1"/>
</dbReference>
<dbReference type="InterPro" id="IPR051690">
    <property type="entry name" value="PseI-like"/>
</dbReference>
<dbReference type="PANTHER" id="PTHR42966">
    <property type="entry name" value="N-ACETYLNEURAMINATE SYNTHASE"/>
    <property type="match status" value="1"/>
</dbReference>
<dbReference type="Proteomes" id="UP000178893">
    <property type="component" value="Unassembled WGS sequence"/>
</dbReference>
<dbReference type="GO" id="GO:0016051">
    <property type="term" value="P:carbohydrate biosynthetic process"/>
    <property type="evidence" value="ECO:0007669"/>
    <property type="project" value="InterPro"/>
</dbReference>
<evidence type="ECO:0000313" key="2">
    <source>
        <dbReference type="EMBL" id="OGZ18359.1"/>
    </source>
</evidence>
<accession>A0A1G2DXR5</accession>
<gene>
    <name evidence="2" type="ORF">A2V72_01135</name>
</gene>
<dbReference type="Pfam" id="PF03102">
    <property type="entry name" value="NeuB"/>
    <property type="match status" value="1"/>
</dbReference>
<proteinExistence type="predicted"/>
<dbReference type="GO" id="GO:0047444">
    <property type="term" value="F:N-acylneuraminate-9-phosphate synthase activity"/>
    <property type="evidence" value="ECO:0007669"/>
    <property type="project" value="TreeGrafter"/>
</dbReference>
<protein>
    <recommendedName>
        <fullName evidence="1">PseI/NeuA/B-like domain-containing protein</fullName>
    </recommendedName>
</protein>